<sequence>MPDLMMGPLRFTEAPMKAHLVVGFQCCCSPPRLHAAALGAPEQMNAMGINQGTSGNASCRVPGGFLVTASGVPYDKMTTEHIVFVSLEPGYYGSFLPSSEWRMHFDIYQRVPEAQAVVHAHPTYCTALSCQRRDIPAFHYMVAAAGGKEIKCSRYATFGTQELSDSMLEALGSRRSCLLGNHGMICHGASLRKALWLANETECLARQYMSALSTGVSPAILSDEEMDVILAKFKSYGKQPDAVALLSDFERRHAIDTPRRRDADGGAPGAVEHIELRQQVIETCLQMNRMGINQGTSGNVSCRVPGGFLVTASGIPYEDMRPEQVVYVSMDGCYSGEFAPSSEWRMHFDIYKRVPEAMAAVHAHPTYCTALSCQRQDIPAFHYMVAAAGGKAIECAKYETFGTQELSESMLSALGSQRSCLLANHGMICYGPSLEKALWLANETECLARQYVTVLSTGSRPEVLPDAEMDMMLAKFKTYGKQPKELEKLSAFERRHAVTAPRFCGAFCCDPCAEGGVPVAALRRGLETECSTLRSELAAELDSISSSVRGMQRELQAELDSISSSMRGMQRELQACLDGRAAADAADLQGRLERVGRELQLVSEAGREQGLLAEERAAAAAGAERQLGDSSFEFETSAGHEPQNTETNAISNGTRAGQTGSPNASSYTESIPGRDSGTQNADQASGAPVLGSRLAINCFRRLALSFSAGDCSDGAGSGPGHLVARSRLCFRP</sequence>
<keyword evidence="2" id="KW-0456">Lyase</keyword>
<feature type="domain" description="Class II aldolase/adducin N-terminal" evidence="4">
    <location>
        <begin position="35"/>
        <end position="209"/>
    </location>
</feature>
<feature type="region of interest" description="Disordered" evidence="3">
    <location>
        <begin position="635"/>
        <end position="685"/>
    </location>
</feature>
<accession>A0ABN9RB96</accession>
<gene>
    <name evidence="5" type="ORF">PCOR1329_LOCUS17525</name>
</gene>
<dbReference type="InterPro" id="IPR036409">
    <property type="entry name" value="Aldolase_II/adducin_N_sf"/>
</dbReference>
<protein>
    <recommendedName>
        <fullName evidence="4">Class II aldolase/adducin N-terminal domain-containing protein</fullName>
    </recommendedName>
</protein>
<keyword evidence="1" id="KW-0479">Metal-binding</keyword>
<dbReference type="Pfam" id="PF00596">
    <property type="entry name" value="Aldolase_II"/>
    <property type="match status" value="2"/>
</dbReference>
<dbReference type="SUPFAM" id="SSF53639">
    <property type="entry name" value="AraD/HMP-PK domain-like"/>
    <property type="match status" value="2"/>
</dbReference>
<keyword evidence="6" id="KW-1185">Reference proteome</keyword>
<dbReference type="EMBL" id="CAUYUJ010005447">
    <property type="protein sequence ID" value="CAK0813696.1"/>
    <property type="molecule type" value="Genomic_DNA"/>
</dbReference>
<name>A0ABN9RB96_9DINO</name>
<dbReference type="Proteomes" id="UP001189429">
    <property type="component" value="Unassembled WGS sequence"/>
</dbReference>
<dbReference type="InterPro" id="IPR050197">
    <property type="entry name" value="Aldolase_class_II_sugar_metab"/>
</dbReference>
<organism evidence="5 6">
    <name type="scientific">Prorocentrum cordatum</name>
    <dbReference type="NCBI Taxonomy" id="2364126"/>
    <lineage>
        <taxon>Eukaryota</taxon>
        <taxon>Sar</taxon>
        <taxon>Alveolata</taxon>
        <taxon>Dinophyceae</taxon>
        <taxon>Prorocentrales</taxon>
        <taxon>Prorocentraceae</taxon>
        <taxon>Prorocentrum</taxon>
    </lineage>
</organism>
<reference evidence="5" key="1">
    <citation type="submission" date="2023-10" db="EMBL/GenBank/DDBJ databases">
        <authorList>
            <person name="Chen Y."/>
            <person name="Shah S."/>
            <person name="Dougan E. K."/>
            <person name="Thang M."/>
            <person name="Chan C."/>
        </authorList>
    </citation>
    <scope>NUCLEOTIDE SEQUENCE [LARGE SCALE GENOMIC DNA]</scope>
</reference>
<evidence type="ECO:0000256" key="2">
    <source>
        <dbReference type="ARBA" id="ARBA00023239"/>
    </source>
</evidence>
<dbReference type="SMART" id="SM01007">
    <property type="entry name" value="Aldolase_II"/>
    <property type="match status" value="2"/>
</dbReference>
<proteinExistence type="predicted"/>
<feature type="domain" description="Class II aldolase/adducin N-terminal" evidence="4">
    <location>
        <begin position="278"/>
        <end position="452"/>
    </location>
</feature>
<evidence type="ECO:0000256" key="1">
    <source>
        <dbReference type="ARBA" id="ARBA00022723"/>
    </source>
</evidence>
<evidence type="ECO:0000313" key="6">
    <source>
        <dbReference type="Proteomes" id="UP001189429"/>
    </source>
</evidence>
<dbReference type="InterPro" id="IPR001303">
    <property type="entry name" value="Aldolase_II/adducin_N"/>
</dbReference>
<evidence type="ECO:0000259" key="4">
    <source>
        <dbReference type="SMART" id="SM01007"/>
    </source>
</evidence>
<dbReference type="Gene3D" id="3.40.225.10">
    <property type="entry name" value="Class II aldolase/adducin N-terminal domain"/>
    <property type="match status" value="2"/>
</dbReference>
<dbReference type="PANTHER" id="PTHR22789">
    <property type="entry name" value="FUCULOSE PHOSPHATE ALDOLASE"/>
    <property type="match status" value="1"/>
</dbReference>
<feature type="compositionally biased region" description="Polar residues" evidence="3">
    <location>
        <begin position="642"/>
        <end position="669"/>
    </location>
</feature>
<evidence type="ECO:0000313" key="5">
    <source>
        <dbReference type="EMBL" id="CAK0813696.1"/>
    </source>
</evidence>
<comment type="caution">
    <text evidence="5">The sequence shown here is derived from an EMBL/GenBank/DDBJ whole genome shotgun (WGS) entry which is preliminary data.</text>
</comment>
<evidence type="ECO:0000256" key="3">
    <source>
        <dbReference type="SAM" id="MobiDB-lite"/>
    </source>
</evidence>
<dbReference type="PANTHER" id="PTHR22789:SF0">
    <property type="entry name" value="3-OXO-TETRONATE 4-PHOSPHATE DECARBOXYLASE-RELATED"/>
    <property type="match status" value="1"/>
</dbReference>